<dbReference type="Pfam" id="PF00042">
    <property type="entry name" value="Globin"/>
    <property type="match status" value="1"/>
</dbReference>
<name>A0ABR8GT95_9CYAN</name>
<dbReference type="RefSeq" id="WP_029636727.1">
    <property type="nucleotide sequence ID" value="NZ_JACJTA010000046.1"/>
</dbReference>
<dbReference type="Proteomes" id="UP000660380">
    <property type="component" value="Unassembled WGS sequence"/>
</dbReference>
<keyword evidence="3" id="KW-0479">Metal-binding</keyword>
<dbReference type="PANTHER" id="PTHR43396">
    <property type="entry name" value="FLAVOHEMOPROTEIN"/>
    <property type="match status" value="1"/>
</dbReference>
<evidence type="ECO:0000256" key="1">
    <source>
        <dbReference type="ARBA" id="ARBA00022617"/>
    </source>
</evidence>
<comment type="similarity">
    <text evidence="5">Belongs to the globin family.</text>
</comment>
<gene>
    <name evidence="7" type="ORF">H6G81_19765</name>
</gene>
<evidence type="ECO:0000313" key="7">
    <source>
        <dbReference type="EMBL" id="MBD2606709.1"/>
    </source>
</evidence>
<dbReference type="PROSITE" id="PS01033">
    <property type="entry name" value="GLOBIN"/>
    <property type="match status" value="1"/>
</dbReference>
<dbReference type="SUPFAM" id="SSF46458">
    <property type="entry name" value="Globin-like"/>
    <property type="match status" value="1"/>
</dbReference>
<dbReference type="InterPro" id="IPR012292">
    <property type="entry name" value="Globin/Proto"/>
</dbReference>
<keyword evidence="4" id="KW-0408">Iron</keyword>
<comment type="caution">
    <text evidence="7">The sequence shown here is derived from an EMBL/GenBank/DDBJ whole genome shotgun (WGS) entry which is preliminary data.</text>
</comment>
<keyword evidence="8" id="KW-1185">Reference proteome</keyword>
<keyword evidence="2 5" id="KW-0561">Oxygen transport</keyword>
<proteinExistence type="inferred from homology"/>
<evidence type="ECO:0000256" key="2">
    <source>
        <dbReference type="ARBA" id="ARBA00022621"/>
    </source>
</evidence>
<evidence type="ECO:0000256" key="4">
    <source>
        <dbReference type="ARBA" id="ARBA00023004"/>
    </source>
</evidence>
<evidence type="ECO:0000259" key="6">
    <source>
        <dbReference type="PROSITE" id="PS01033"/>
    </source>
</evidence>
<feature type="domain" description="Globin" evidence="6">
    <location>
        <begin position="1"/>
        <end position="134"/>
    </location>
</feature>
<accession>A0ABR8GT95</accession>
<evidence type="ECO:0000313" key="8">
    <source>
        <dbReference type="Proteomes" id="UP000660380"/>
    </source>
</evidence>
<keyword evidence="5" id="KW-0813">Transport</keyword>
<evidence type="ECO:0000256" key="3">
    <source>
        <dbReference type="ARBA" id="ARBA00022723"/>
    </source>
</evidence>
<dbReference type="PANTHER" id="PTHR43396:SF3">
    <property type="entry name" value="FLAVOHEMOPROTEIN"/>
    <property type="match status" value="1"/>
</dbReference>
<dbReference type="InterPro" id="IPR000971">
    <property type="entry name" value="Globin"/>
</dbReference>
<reference evidence="7 8" key="1">
    <citation type="journal article" date="2020" name="ISME J.">
        <title>Comparative genomics reveals insights into cyanobacterial evolution and habitat adaptation.</title>
        <authorList>
            <person name="Chen M.Y."/>
            <person name="Teng W.K."/>
            <person name="Zhao L."/>
            <person name="Hu C.X."/>
            <person name="Zhou Y.K."/>
            <person name="Han B.P."/>
            <person name="Song L.R."/>
            <person name="Shu W.S."/>
        </authorList>
    </citation>
    <scope>NUCLEOTIDE SEQUENCE [LARGE SCALE GENOMIC DNA]</scope>
    <source>
        <strain evidence="7 8">FACHB-248</strain>
    </source>
</reference>
<dbReference type="EMBL" id="JACJTA010000046">
    <property type="protein sequence ID" value="MBD2606709.1"/>
    <property type="molecule type" value="Genomic_DNA"/>
</dbReference>
<dbReference type="Gene3D" id="1.10.490.10">
    <property type="entry name" value="Globins"/>
    <property type="match status" value="1"/>
</dbReference>
<keyword evidence="1 5" id="KW-0349">Heme</keyword>
<dbReference type="CDD" id="cd12131">
    <property type="entry name" value="HGbI-like"/>
    <property type="match status" value="1"/>
</dbReference>
<protein>
    <submittedName>
        <fullName evidence="7">Flavohemoprotein</fullName>
    </submittedName>
</protein>
<organism evidence="7 8">
    <name type="scientific">Scytonema hofmannii FACHB-248</name>
    <dbReference type="NCBI Taxonomy" id="1842502"/>
    <lineage>
        <taxon>Bacteria</taxon>
        <taxon>Bacillati</taxon>
        <taxon>Cyanobacteriota</taxon>
        <taxon>Cyanophyceae</taxon>
        <taxon>Nostocales</taxon>
        <taxon>Scytonemataceae</taxon>
        <taxon>Scytonema</taxon>
    </lineage>
</organism>
<evidence type="ECO:0000256" key="5">
    <source>
        <dbReference type="RuleBase" id="RU000356"/>
    </source>
</evidence>
<sequence length="137" mass="15586">MTLNVEALENSFAQVKPLAPDFAASFYQNLFTDYPQVQPLFAHTDMSEQRKHIIKALVLVVENLRQLDVLNNALKEMGARHLKYGTIQEYYPMVGASLLKTFEFYLGANWTSEVEQSWFDAYDAIASIMLEGAKEVS</sequence>
<dbReference type="InterPro" id="IPR009050">
    <property type="entry name" value="Globin-like_sf"/>
</dbReference>